<evidence type="ECO:0000256" key="1">
    <source>
        <dbReference type="SAM" id="MobiDB-lite"/>
    </source>
</evidence>
<protein>
    <submittedName>
        <fullName evidence="2">Uncharacterized protein</fullName>
    </submittedName>
</protein>
<name>A0ABW8BLU6_9ACTN</name>
<dbReference type="EMBL" id="JBITPR010000066">
    <property type="protein sequence ID" value="MFI7876016.1"/>
    <property type="molecule type" value="Genomic_DNA"/>
</dbReference>
<accession>A0ABW8BLU6</accession>
<gene>
    <name evidence="2" type="ORF">AB4829_36160</name>
</gene>
<comment type="caution">
    <text evidence="2">The sequence shown here is derived from an EMBL/GenBank/DDBJ whole genome shotgun (WGS) entry which is preliminary data.</text>
</comment>
<proteinExistence type="predicted"/>
<reference evidence="2 3" key="1">
    <citation type="submission" date="2024-07" db="EMBL/GenBank/DDBJ databases">
        <title>Whole genome sequencing of Prodigiosin pigment-producing Streptomyces salinarius isolated from rhizosphere soil of Arachis hypogaea.</title>
        <authorList>
            <person name="Vidhya A."/>
            <person name="Ramya S."/>
        </authorList>
    </citation>
    <scope>NUCLEOTIDE SEQUENCE [LARGE SCALE GENOMIC DNA]</scope>
    <source>
        <strain evidence="2 3">VRMG2420</strain>
    </source>
</reference>
<dbReference type="RefSeq" id="WP_399594966.1">
    <property type="nucleotide sequence ID" value="NZ_JBITPR010000066.1"/>
</dbReference>
<sequence length="330" mass="36313">MTDDKHAKRAARDLAAREGISYTAARRRLAAGAGDVDQEPRPPVVVPTTSTPCPEGCEGSGHPGTACWTWRPADATTGVRWEVRRAAELPGGRADQVMRRDEEARENTSSRWARLHAWETKWLLALVYAMLTDQRPELLPDRARLRAAVEADDLAAVDAAMEPLDRAAARLMTKVPAVWWGEVKPRIDAYAHVVENDVRELSTWQEIDARHVVGRLVDQWRRTWEPTVRNASGLLEAPGVLWVAVKGWLDALLVDRHGGHAPGARVRLGDGRPALVYAVEWGEEGPPVAYRVRELEPGRHGNAGRLVPCLTSDVLAPAAGCQEYAPAAED</sequence>
<organism evidence="2 3">
    <name type="scientific">Streptomyces salinarius</name>
    <dbReference type="NCBI Taxonomy" id="2762598"/>
    <lineage>
        <taxon>Bacteria</taxon>
        <taxon>Bacillati</taxon>
        <taxon>Actinomycetota</taxon>
        <taxon>Actinomycetes</taxon>
        <taxon>Kitasatosporales</taxon>
        <taxon>Streptomycetaceae</taxon>
        <taxon>Streptomyces</taxon>
    </lineage>
</organism>
<evidence type="ECO:0000313" key="3">
    <source>
        <dbReference type="Proteomes" id="UP001614264"/>
    </source>
</evidence>
<feature type="region of interest" description="Disordered" evidence="1">
    <location>
        <begin position="30"/>
        <end position="62"/>
    </location>
</feature>
<keyword evidence="3" id="KW-1185">Reference proteome</keyword>
<evidence type="ECO:0000313" key="2">
    <source>
        <dbReference type="EMBL" id="MFI7876016.1"/>
    </source>
</evidence>
<dbReference type="Proteomes" id="UP001614264">
    <property type="component" value="Unassembled WGS sequence"/>
</dbReference>